<dbReference type="AlphaFoldDB" id="A0A7V7PN45"/>
<gene>
    <name evidence="1" type="ORF">F6X38_14115</name>
</gene>
<dbReference type="Proteomes" id="UP000432089">
    <property type="component" value="Unassembled WGS sequence"/>
</dbReference>
<protein>
    <recommendedName>
        <fullName evidence="3">Hydrophobic W protein</fullName>
    </recommendedName>
</protein>
<comment type="caution">
    <text evidence="1">The sequence shown here is derived from an EMBL/GenBank/DDBJ whole genome shotgun (WGS) entry which is preliminary data.</text>
</comment>
<keyword evidence="2" id="KW-1185">Reference proteome</keyword>
<dbReference type="EMBL" id="VZDO01000011">
    <property type="protein sequence ID" value="KAB0679029.1"/>
    <property type="molecule type" value="Genomic_DNA"/>
</dbReference>
<dbReference type="InterPro" id="IPR006637">
    <property type="entry name" value="ChW"/>
</dbReference>
<organism evidence="1 2">
    <name type="scientific">Plantimonas leprariae</name>
    <dbReference type="NCBI Taxonomy" id="2615207"/>
    <lineage>
        <taxon>Bacteria</taxon>
        <taxon>Pseudomonadati</taxon>
        <taxon>Pseudomonadota</taxon>
        <taxon>Alphaproteobacteria</taxon>
        <taxon>Hyphomicrobiales</taxon>
        <taxon>Aurantimonadaceae</taxon>
        <taxon>Plantimonas</taxon>
    </lineage>
</organism>
<accession>A0A7V7PN45</accession>
<evidence type="ECO:0000313" key="1">
    <source>
        <dbReference type="EMBL" id="KAB0679029.1"/>
    </source>
</evidence>
<evidence type="ECO:0000313" key="2">
    <source>
        <dbReference type="Proteomes" id="UP000432089"/>
    </source>
</evidence>
<dbReference type="Pfam" id="PF07538">
    <property type="entry name" value="ChW"/>
    <property type="match status" value="1"/>
</dbReference>
<dbReference type="RefSeq" id="WP_150970608.1">
    <property type="nucleotide sequence ID" value="NZ_VZDO01000011.1"/>
</dbReference>
<reference evidence="1 2" key="1">
    <citation type="submission" date="2019-09" db="EMBL/GenBank/DDBJ databases">
        <title>YIM 132180 draft genome.</title>
        <authorList>
            <person name="Zhang K."/>
        </authorList>
    </citation>
    <scope>NUCLEOTIDE SEQUENCE [LARGE SCALE GENOMIC DNA]</scope>
    <source>
        <strain evidence="1 2">YIM 132180</strain>
    </source>
</reference>
<evidence type="ECO:0008006" key="3">
    <source>
        <dbReference type="Google" id="ProtNLM"/>
    </source>
</evidence>
<sequence length="289" mass="29651">MSDGQRTATLSVERGLHTLTYRFDPSFALALAAAPVVDVVHASAGISILSAPGTEFGVLAEPGQGLVVLAEQPGTLHLVVRPSVPGGSLDAELALTRVEAPRPAMAKGGPERSPLPDGAGEFLVRAHLSLRGDVSGGRGSWIGGPQAPGRIEGLEIRPIGGALALEYQVATAGRTGGWSAWVPAGAYAGSRGKGMPLIGLRIRLRGDAPDHLELRGEALFLGASPIARNGREIELVGASPLDPLVGLRLDIAAAAEAGEAGAPQGQNDAAPALNRLRVFRRTQPDARAA</sequence>
<proteinExistence type="predicted"/>
<name>A0A7V7PN45_9HYPH</name>